<dbReference type="InterPro" id="IPR046482">
    <property type="entry name" value="DUF6575"/>
</dbReference>
<reference evidence="2" key="1">
    <citation type="submission" date="2019-03" db="EMBL/GenBank/DDBJ databases">
        <title>Single cell metagenomics reveals metabolic interactions within the superorganism composed of flagellate Streblomastix strix and complex community of Bacteroidetes bacteria on its surface.</title>
        <authorList>
            <person name="Treitli S.C."/>
            <person name="Kolisko M."/>
            <person name="Husnik F."/>
            <person name="Keeling P."/>
            <person name="Hampl V."/>
        </authorList>
    </citation>
    <scope>NUCLEOTIDE SEQUENCE</scope>
    <source>
        <strain evidence="2">STM</strain>
    </source>
</reference>
<gene>
    <name evidence="2" type="ORF">EZS27_025470</name>
</gene>
<protein>
    <recommendedName>
        <fullName evidence="1">DUF6575 domain-containing protein</fullName>
    </recommendedName>
</protein>
<proteinExistence type="predicted"/>
<dbReference type="AlphaFoldDB" id="A0A5J4QVD5"/>
<comment type="caution">
    <text evidence="2">The sequence shown here is derived from an EMBL/GenBank/DDBJ whole genome shotgun (WGS) entry which is preliminary data.</text>
</comment>
<organism evidence="2">
    <name type="scientific">termite gut metagenome</name>
    <dbReference type="NCBI Taxonomy" id="433724"/>
    <lineage>
        <taxon>unclassified sequences</taxon>
        <taxon>metagenomes</taxon>
        <taxon>organismal metagenomes</taxon>
    </lineage>
</organism>
<feature type="domain" description="DUF6575" evidence="1">
    <location>
        <begin position="24"/>
        <end position="117"/>
    </location>
</feature>
<dbReference type="EMBL" id="SNRY01002390">
    <property type="protein sequence ID" value="KAA6325305.1"/>
    <property type="molecule type" value="Genomic_DNA"/>
</dbReference>
<name>A0A5J4QVD5_9ZZZZ</name>
<evidence type="ECO:0000259" key="1">
    <source>
        <dbReference type="Pfam" id="PF20215"/>
    </source>
</evidence>
<evidence type="ECO:0000313" key="2">
    <source>
        <dbReference type="EMBL" id="KAA6325305.1"/>
    </source>
</evidence>
<dbReference type="Pfam" id="PF20215">
    <property type="entry name" value="DUF6575"/>
    <property type="match status" value="1"/>
</dbReference>
<accession>A0A5J4QVD5</accession>
<sequence>MKEVDGCKINFNFGSLIKISDLIYYDGPLLSYYISDKGENYLFYWVDVDDIYNRWLVVRTDIFSIQQYLEKKIPLHRIISESNDGFLYLVDIDSEVQYHNIQLVEVNNLPEDYIPSKDSYYNFEPTDDIDLAAISQRYPPGNPKIQISGQRAEKRLKFTNID</sequence>